<dbReference type="GO" id="GO:0055085">
    <property type="term" value="P:transmembrane transport"/>
    <property type="evidence" value="ECO:0007669"/>
    <property type="project" value="InterPro"/>
</dbReference>
<sequence>MNDLPEVPRLPGYGAYLKQWVRLHLRKAFIWSLSAHFVAFAALGVWWRMSGGVRVEARRIALREWQTPPQLFLRNVPIILQEGGGGGPGSMESPPGPGKGGAPTKTAPLAIPVPVPDDEVSNPEATIATQEEAKVAAFVTDEKADTSAGGGGGGGGSGGGYGGGTGTGVGPGEGFGIAAFQTRPIPVKLVMPSIPKSMSKKVSGVKVLVLVDEAGMVVEDRVIESSGFAMVDSLAVEAVRQTRFIPAKQKGKSIKAWTDLGVTFTK</sequence>
<evidence type="ECO:0000256" key="6">
    <source>
        <dbReference type="SAM" id="Phobius"/>
    </source>
</evidence>
<proteinExistence type="predicted"/>
<feature type="region of interest" description="Disordered" evidence="5">
    <location>
        <begin position="83"/>
        <end position="105"/>
    </location>
</feature>
<feature type="compositionally biased region" description="Gly residues" evidence="5">
    <location>
        <begin position="148"/>
        <end position="167"/>
    </location>
</feature>
<accession>A0A1F6CSK6</accession>
<dbReference type="EMBL" id="MFKF01000156">
    <property type="protein sequence ID" value="OGG52133.1"/>
    <property type="molecule type" value="Genomic_DNA"/>
</dbReference>
<evidence type="ECO:0000256" key="4">
    <source>
        <dbReference type="ARBA" id="ARBA00023136"/>
    </source>
</evidence>
<dbReference type="Proteomes" id="UP000178606">
    <property type="component" value="Unassembled WGS sequence"/>
</dbReference>
<dbReference type="InterPro" id="IPR006260">
    <property type="entry name" value="TonB/TolA_C"/>
</dbReference>
<evidence type="ECO:0000256" key="2">
    <source>
        <dbReference type="ARBA" id="ARBA00022692"/>
    </source>
</evidence>
<keyword evidence="3 6" id="KW-1133">Transmembrane helix</keyword>
<evidence type="ECO:0000313" key="8">
    <source>
        <dbReference type="EMBL" id="OGG52133.1"/>
    </source>
</evidence>
<evidence type="ECO:0000259" key="7">
    <source>
        <dbReference type="Pfam" id="PF03544"/>
    </source>
</evidence>
<gene>
    <name evidence="8" type="ORF">A3F84_05675</name>
</gene>
<dbReference type="Gene3D" id="3.30.1150.10">
    <property type="match status" value="1"/>
</dbReference>
<dbReference type="AlphaFoldDB" id="A0A1F6CSK6"/>
<reference evidence="8 9" key="1">
    <citation type="journal article" date="2016" name="Nat. Commun.">
        <title>Thousands of microbial genomes shed light on interconnected biogeochemical processes in an aquifer system.</title>
        <authorList>
            <person name="Anantharaman K."/>
            <person name="Brown C.T."/>
            <person name="Hug L.A."/>
            <person name="Sharon I."/>
            <person name="Castelle C.J."/>
            <person name="Probst A.J."/>
            <person name="Thomas B.C."/>
            <person name="Singh A."/>
            <person name="Wilkins M.J."/>
            <person name="Karaoz U."/>
            <person name="Brodie E.L."/>
            <person name="Williams K.H."/>
            <person name="Hubbard S.S."/>
            <person name="Banfield J.F."/>
        </authorList>
    </citation>
    <scope>NUCLEOTIDE SEQUENCE [LARGE SCALE GENOMIC DNA]</scope>
    <source>
        <strain evidence="9">RIFCSPLOWO2_12_FULL_64_10</strain>
    </source>
</reference>
<protein>
    <recommendedName>
        <fullName evidence="7">TonB C-terminal domain-containing protein</fullName>
    </recommendedName>
</protein>
<dbReference type="GO" id="GO:0016020">
    <property type="term" value="C:membrane"/>
    <property type="evidence" value="ECO:0007669"/>
    <property type="project" value="UniProtKB-SubCell"/>
</dbReference>
<dbReference type="SUPFAM" id="SSF74653">
    <property type="entry name" value="TolA/TonB C-terminal domain"/>
    <property type="match status" value="1"/>
</dbReference>
<feature type="region of interest" description="Disordered" evidence="5">
    <location>
        <begin position="144"/>
        <end position="167"/>
    </location>
</feature>
<dbReference type="NCBIfam" id="TIGR01352">
    <property type="entry name" value="tonB_Cterm"/>
    <property type="match status" value="1"/>
</dbReference>
<feature type="transmembrane region" description="Helical" evidence="6">
    <location>
        <begin position="28"/>
        <end position="49"/>
    </location>
</feature>
<evidence type="ECO:0000256" key="5">
    <source>
        <dbReference type="SAM" id="MobiDB-lite"/>
    </source>
</evidence>
<keyword evidence="2 6" id="KW-0812">Transmembrane</keyword>
<evidence type="ECO:0000256" key="3">
    <source>
        <dbReference type="ARBA" id="ARBA00022989"/>
    </source>
</evidence>
<dbReference type="InterPro" id="IPR037682">
    <property type="entry name" value="TonB_C"/>
</dbReference>
<comment type="caution">
    <text evidence="8">The sequence shown here is derived from an EMBL/GenBank/DDBJ whole genome shotgun (WGS) entry which is preliminary data.</text>
</comment>
<comment type="subcellular location">
    <subcellularLocation>
        <location evidence="1">Membrane</location>
        <topology evidence="1">Single-pass membrane protein</topology>
    </subcellularLocation>
</comment>
<evidence type="ECO:0000313" key="9">
    <source>
        <dbReference type="Proteomes" id="UP000178606"/>
    </source>
</evidence>
<organism evidence="8 9">
    <name type="scientific">Handelsmanbacteria sp. (strain RIFCSPLOWO2_12_FULL_64_10)</name>
    <dbReference type="NCBI Taxonomy" id="1817868"/>
    <lineage>
        <taxon>Bacteria</taxon>
        <taxon>Candidatus Handelsmaniibacteriota</taxon>
    </lineage>
</organism>
<feature type="domain" description="TonB C-terminal" evidence="7">
    <location>
        <begin position="205"/>
        <end position="264"/>
    </location>
</feature>
<dbReference type="Pfam" id="PF03544">
    <property type="entry name" value="TonB_C"/>
    <property type="match status" value="1"/>
</dbReference>
<keyword evidence="4 6" id="KW-0472">Membrane</keyword>
<evidence type="ECO:0000256" key="1">
    <source>
        <dbReference type="ARBA" id="ARBA00004167"/>
    </source>
</evidence>
<name>A0A1F6CSK6_HANXR</name>